<proteinExistence type="predicted"/>
<feature type="transmembrane region" description="Helical" evidence="2">
    <location>
        <begin position="257"/>
        <end position="276"/>
    </location>
</feature>
<name>A0AAD3HAA9_9STRA</name>
<dbReference type="AlphaFoldDB" id="A0AAD3HAA9"/>
<reference evidence="3 4" key="1">
    <citation type="journal article" date="2021" name="Sci. Rep.">
        <title>The genome of the diatom Chaetoceros tenuissimus carries an ancient integrated fragment of an extant virus.</title>
        <authorList>
            <person name="Hongo Y."/>
            <person name="Kimura K."/>
            <person name="Takaki Y."/>
            <person name="Yoshida Y."/>
            <person name="Baba S."/>
            <person name="Kobayashi G."/>
            <person name="Nagasaki K."/>
            <person name="Hano T."/>
            <person name="Tomaru Y."/>
        </authorList>
    </citation>
    <scope>NUCLEOTIDE SEQUENCE [LARGE SCALE GENOMIC DNA]</scope>
    <source>
        <strain evidence="3 4">NIES-3715</strain>
    </source>
</reference>
<feature type="transmembrane region" description="Helical" evidence="2">
    <location>
        <begin position="203"/>
        <end position="222"/>
    </location>
</feature>
<feature type="transmembrane region" description="Helical" evidence="2">
    <location>
        <begin position="147"/>
        <end position="173"/>
    </location>
</feature>
<keyword evidence="2" id="KW-1133">Transmembrane helix</keyword>
<feature type="transmembrane region" description="Helical" evidence="2">
    <location>
        <begin position="6"/>
        <end position="30"/>
    </location>
</feature>
<feature type="transmembrane region" description="Helical" evidence="2">
    <location>
        <begin position="493"/>
        <end position="513"/>
    </location>
</feature>
<protein>
    <submittedName>
        <fullName evidence="3">Uncharacterized protein</fullName>
    </submittedName>
</protein>
<feature type="region of interest" description="Disordered" evidence="1">
    <location>
        <begin position="377"/>
        <end position="426"/>
    </location>
</feature>
<dbReference type="EMBL" id="BLLK01000051">
    <property type="protein sequence ID" value="GFH56195.1"/>
    <property type="molecule type" value="Genomic_DNA"/>
</dbReference>
<feature type="compositionally biased region" description="Polar residues" evidence="1">
    <location>
        <begin position="388"/>
        <end position="399"/>
    </location>
</feature>
<accession>A0AAD3HAA9</accession>
<evidence type="ECO:0000313" key="3">
    <source>
        <dbReference type="EMBL" id="GFH56195.1"/>
    </source>
</evidence>
<evidence type="ECO:0000256" key="1">
    <source>
        <dbReference type="SAM" id="MobiDB-lite"/>
    </source>
</evidence>
<evidence type="ECO:0000256" key="2">
    <source>
        <dbReference type="SAM" id="Phobius"/>
    </source>
</evidence>
<gene>
    <name evidence="3" type="ORF">CTEN210_12671</name>
</gene>
<keyword evidence="2" id="KW-0472">Membrane</keyword>
<comment type="caution">
    <text evidence="3">The sequence shown here is derived from an EMBL/GenBank/DDBJ whole genome shotgun (WGS) entry which is preliminary data.</text>
</comment>
<evidence type="ECO:0000313" key="4">
    <source>
        <dbReference type="Proteomes" id="UP001054902"/>
    </source>
</evidence>
<feature type="region of interest" description="Disordered" evidence="1">
    <location>
        <begin position="39"/>
        <end position="58"/>
    </location>
</feature>
<dbReference type="Proteomes" id="UP001054902">
    <property type="component" value="Unassembled WGS sequence"/>
</dbReference>
<keyword evidence="4" id="KW-1185">Reference proteome</keyword>
<feature type="transmembrane region" description="Helical" evidence="2">
    <location>
        <begin position="525"/>
        <end position="545"/>
    </location>
</feature>
<sequence>MMYADIVYMSTIEGSLSFLSSAVLLPLLFLGEVRRRRRSRQQTGEGFPGGGHRRRKHHSNIGAEQLRWSEAITSIPSNQNIASKERGLYLVSAKLKIFQAGLSRILIGLMAYNMLLSLALGLSTFMVPSDFEGPYSEYAKGTEATCSFQGILFQAGALGSISYGVVLGASYVLAIKITNDKKQDCNMSPNDESHPSSMKYLEIFGHLAANAGAIGGGIAMLLKHAFRPVFYGQICWADHNQSYDLEQESRGFPRTGFVFFLCISCILVISTFILLLPRRSRQNPSTEHESEKLQVDQAICRLESAKTGKKMRNKPVVIDSDSKCSTNDSISKSIKRKKTEFLKKTSVVSSKKELRDVTRATRNDPLAFDVRQMKKKIQTDSVVKSKDNAQQQKASTSKSLPIYLGENDCDEEEQGGGDSSLSSSEPQFLLDPNELFVSKAPPRSRYGTDTDPYRFNVSRAKQDPSLSGMLNNHTNDILVVEDTEYDICDSSQALLFMGVFLFCYPSFCVLNIVDRILDGTLPYGLVLFSTILFAMQGVLISLVCLRPTIIMLRKENPEYSFGRIFFSALRQIAGESQHSQQEAKRVSFPIPNPMDMDDDERSELQASITKEFREYKKRMSSLRLEMKDKELLEILQKENGDGKETNKVFP</sequence>
<organism evidence="3 4">
    <name type="scientific">Chaetoceros tenuissimus</name>
    <dbReference type="NCBI Taxonomy" id="426638"/>
    <lineage>
        <taxon>Eukaryota</taxon>
        <taxon>Sar</taxon>
        <taxon>Stramenopiles</taxon>
        <taxon>Ochrophyta</taxon>
        <taxon>Bacillariophyta</taxon>
        <taxon>Coscinodiscophyceae</taxon>
        <taxon>Chaetocerotophycidae</taxon>
        <taxon>Chaetocerotales</taxon>
        <taxon>Chaetocerotaceae</taxon>
        <taxon>Chaetoceros</taxon>
    </lineage>
</organism>
<keyword evidence="2" id="KW-0812">Transmembrane</keyword>
<feature type="transmembrane region" description="Helical" evidence="2">
    <location>
        <begin position="105"/>
        <end position="127"/>
    </location>
</feature>